<dbReference type="Proteomes" id="UP000242638">
    <property type="component" value="Unassembled WGS sequence"/>
</dbReference>
<feature type="domain" description="G-protein coupled receptors family 1 profile" evidence="13">
    <location>
        <begin position="35"/>
        <end position="283"/>
    </location>
</feature>
<keyword evidence="10" id="KW-0807">Transducer</keyword>
<comment type="subcellular location">
    <subcellularLocation>
        <location evidence="1">Cell membrane</location>
        <topology evidence="1">Multi-pass membrane protein</topology>
    </subcellularLocation>
</comment>
<evidence type="ECO:0000256" key="12">
    <source>
        <dbReference type="SAM" id="Phobius"/>
    </source>
</evidence>
<reference evidence="14" key="3">
    <citation type="submission" date="2025-09" db="UniProtKB">
        <authorList>
            <consortium name="Ensembl"/>
        </authorList>
    </citation>
    <scope>IDENTIFICATION</scope>
    <source>
        <strain evidence="14">Guanapo</strain>
    </source>
</reference>
<evidence type="ECO:0000256" key="6">
    <source>
        <dbReference type="ARBA" id="ARBA00023040"/>
    </source>
</evidence>
<feature type="transmembrane region" description="Helical" evidence="12">
    <location>
        <begin position="20"/>
        <end position="41"/>
    </location>
</feature>
<dbReference type="GeneTree" id="ENSGT01140000282542"/>
<evidence type="ECO:0000256" key="2">
    <source>
        <dbReference type="ARBA" id="ARBA00020454"/>
    </source>
</evidence>
<reference evidence="15" key="1">
    <citation type="submission" date="2013-11" db="EMBL/GenBank/DDBJ databases">
        <title>The genomic landscape of the Guanapo guppy.</title>
        <authorList>
            <person name="Kuenstner A."/>
            <person name="Dreyer C."/>
        </authorList>
    </citation>
    <scope>NUCLEOTIDE SEQUENCE</scope>
    <source>
        <strain evidence="15">Guanapo</strain>
    </source>
</reference>
<evidence type="ECO:0000256" key="8">
    <source>
        <dbReference type="ARBA" id="ARBA00023170"/>
    </source>
</evidence>
<proteinExistence type="predicted"/>
<dbReference type="PRINTS" id="PR00534">
    <property type="entry name" value="MCRFAMILY"/>
</dbReference>
<evidence type="ECO:0000256" key="4">
    <source>
        <dbReference type="ARBA" id="ARBA00022692"/>
    </source>
</evidence>
<dbReference type="AlphaFoldDB" id="A0A3P9P4N2"/>
<evidence type="ECO:0000313" key="15">
    <source>
        <dbReference type="Proteomes" id="UP000242638"/>
    </source>
</evidence>
<dbReference type="InterPro" id="IPR017452">
    <property type="entry name" value="GPCR_Rhodpsn_7TM"/>
</dbReference>
<evidence type="ECO:0000259" key="13">
    <source>
        <dbReference type="PROSITE" id="PS50262"/>
    </source>
</evidence>
<feature type="transmembrane region" description="Helical" evidence="12">
    <location>
        <begin position="269"/>
        <end position="288"/>
    </location>
</feature>
<dbReference type="STRING" id="8081.ENSPREP00000016754"/>
<keyword evidence="8" id="KW-0675">Receptor</keyword>
<evidence type="ECO:0000256" key="5">
    <source>
        <dbReference type="ARBA" id="ARBA00022989"/>
    </source>
</evidence>
<feature type="transmembrane region" description="Helical" evidence="12">
    <location>
        <begin position="141"/>
        <end position="161"/>
    </location>
</feature>
<accession>A0A3P9P4N2</accession>
<keyword evidence="7 12" id="KW-0472">Membrane</keyword>
<keyword evidence="5 12" id="KW-1133">Transmembrane helix</keyword>
<keyword evidence="3" id="KW-1003">Cell membrane</keyword>
<dbReference type="FunFam" id="1.20.1070.10:FF:000211">
    <property type="entry name" value="Melanocyte-stimulating hormone receptor"/>
    <property type="match status" value="1"/>
</dbReference>
<dbReference type="SMART" id="SM01381">
    <property type="entry name" value="7TM_GPCR_Srsx"/>
    <property type="match status" value="1"/>
</dbReference>
<sequence length="307" mass="34782">LSPISSLPSSTHTSCPEVKVPFPVFFTVGIVSLAENLLVVVAVMRSRNLHSPMYCFMCSLAAFNTIASVTKTWENLMIVLADAGHLERRGPPETDLDDVMDSLLCMSFVGSISSFLAIAVDRYITIFHALRYHNIMTMQRTAAILGLIWTLCAVLAVLMVKFFNFKFIMICFIVFFVVSLAAICFLYVYMFMMARIHAKNIAALPGGGRDKSQHQRRWGSNMRGALTLTILFGAFVVCWAPFFVHLVIITVCPMNPYCECYRSLFELHVVLMMSHALIDPAIYAFRMAELRHTFRKMLFCSDWKFCL</sequence>
<feature type="transmembrane region" description="Helical" evidence="12">
    <location>
        <begin position="99"/>
        <end position="120"/>
    </location>
</feature>
<dbReference type="PROSITE" id="PS50262">
    <property type="entry name" value="G_PROTEIN_RECEP_F1_2"/>
    <property type="match status" value="1"/>
</dbReference>
<keyword evidence="9" id="KW-0325">Glycoprotein</keyword>
<dbReference type="PRINTS" id="PR00237">
    <property type="entry name" value="GPCRRHODOPSN"/>
</dbReference>
<dbReference type="InterPro" id="IPR001671">
    <property type="entry name" value="Melcrt_ACTH_rcpt"/>
</dbReference>
<evidence type="ECO:0000256" key="10">
    <source>
        <dbReference type="ARBA" id="ARBA00023224"/>
    </source>
</evidence>
<dbReference type="OMA" id="LIKHPGQ"/>
<dbReference type="InterPro" id="IPR000276">
    <property type="entry name" value="GPCR_Rhodpsn"/>
</dbReference>
<evidence type="ECO:0000256" key="11">
    <source>
        <dbReference type="ARBA" id="ARBA00031491"/>
    </source>
</evidence>
<organism evidence="14 15">
    <name type="scientific">Poecilia reticulata</name>
    <name type="common">Guppy</name>
    <name type="synonym">Acanthophacelus reticulatus</name>
    <dbReference type="NCBI Taxonomy" id="8081"/>
    <lineage>
        <taxon>Eukaryota</taxon>
        <taxon>Metazoa</taxon>
        <taxon>Chordata</taxon>
        <taxon>Craniata</taxon>
        <taxon>Vertebrata</taxon>
        <taxon>Euteleostomi</taxon>
        <taxon>Actinopterygii</taxon>
        <taxon>Neopterygii</taxon>
        <taxon>Teleostei</taxon>
        <taxon>Neoteleostei</taxon>
        <taxon>Acanthomorphata</taxon>
        <taxon>Ovalentaria</taxon>
        <taxon>Atherinomorphae</taxon>
        <taxon>Cyprinodontiformes</taxon>
        <taxon>Poeciliidae</taxon>
        <taxon>Poeciliinae</taxon>
        <taxon>Poecilia</taxon>
    </lineage>
</organism>
<protein>
    <recommendedName>
        <fullName evidence="2">Melanocyte-stimulating hormone receptor</fullName>
    </recommendedName>
    <alternativeName>
        <fullName evidence="11">Melanocortin receptor 1</fullName>
    </alternativeName>
</protein>
<keyword evidence="15" id="KW-1185">Reference proteome</keyword>
<reference evidence="14" key="2">
    <citation type="submission" date="2025-08" db="UniProtKB">
        <authorList>
            <consortium name="Ensembl"/>
        </authorList>
    </citation>
    <scope>IDENTIFICATION</scope>
    <source>
        <strain evidence="14">Guanapo</strain>
    </source>
</reference>
<feature type="transmembrane region" description="Helical" evidence="12">
    <location>
        <begin position="53"/>
        <end position="70"/>
    </location>
</feature>
<dbReference type="Ensembl" id="ENSPRET00000016934.1">
    <property type="protein sequence ID" value="ENSPREP00000016754.1"/>
    <property type="gene ID" value="ENSPREG00000011332.1"/>
</dbReference>
<evidence type="ECO:0000256" key="3">
    <source>
        <dbReference type="ARBA" id="ARBA00022475"/>
    </source>
</evidence>
<keyword evidence="6" id="KW-0297">G-protein coupled receptor</keyword>
<evidence type="ECO:0000256" key="7">
    <source>
        <dbReference type="ARBA" id="ARBA00023136"/>
    </source>
</evidence>
<dbReference type="GO" id="GO:0010468">
    <property type="term" value="P:regulation of gene expression"/>
    <property type="evidence" value="ECO:0007669"/>
    <property type="project" value="UniProtKB-ARBA"/>
</dbReference>
<dbReference type="SUPFAM" id="SSF81321">
    <property type="entry name" value="Family A G protein-coupled receptor-like"/>
    <property type="match status" value="1"/>
</dbReference>
<evidence type="ECO:0000256" key="1">
    <source>
        <dbReference type="ARBA" id="ARBA00004651"/>
    </source>
</evidence>
<dbReference type="Gene3D" id="1.20.1070.10">
    <property type="entry name" value="Rhodopsin 7-helix transmembrane proteins"/>
    <property type="match status" value="1"/>
</dbReference>
<evidence type="ECO:0000313" key="14">
    <source>
        <dbReference type="Ensembl" id="ENSPREP00000016754.1"/>
    </source>
</evidence>
<keyword evidence="4 12" id="KW-0812">Transmembrane</keyword>
<name>A0A3P9P4N2_POERE</name>
<dbReference type="GO" id="GO:0005886">
    <property type="term" value="C:plasma membrane"/>
    <property type="evidence" value="ECO:0007669"/>
    <property type="project" value="UniProtKB-SubCell"/>
</dbReference>
<feature type="transmembrane region" description="Helical" evidence="12">
    <location>
        <begin position="225"/>
        <end position="249"/>
    </location>
</feature>
<dbReference type="GO" id="GO:0004980">
    <property type="term" value="F:melanocyte-stimulating hormone receptor activity"/>
    <property type="evidence" value="ECO:0007669"/>
    <property type="project" value="UniProtKB-ARBA"/>
</dbReference>
<dbReference type="Pfam" id="PF00001">
    <property type="entry name" value="7tm_1"/>
    <property type="match status" value="1"/>
</dbReference>
<dbReference type="PANTHER" id="PTHR22750">
    <property type="entry name" value="G-PROTEIN COUPLED RECEPTOR"/>
    <property type="match status" value="1"/>
</dbReference>
<evidence type="ECO:0000256" key="9">
    <source>
        <dbReference type="ARBA" id="ARBA00023180"/>
    </source>
</evidence>
<feature type="transmembrane region" description="Helical" evidence="12">
    <location>
        <begin position="167"/>
        <end position="189"/>
    </location>
</feature>